<protein>
    <submittedName>
        <fullName evidence="2">Uncharacterized protein</fullName>
    </submittedName>
</protein>
<dbReference type="AlphaFoldDB" id="A0A409XGL2"/>
<feature type="compositionally biased region" description="Low complexity" evidence="1">
    <location>
        <begin position="478"/>
        <end position="493"/>
    </location>
</feature>
<feature type="compositionally biased region" description="Basic residues" evidence="1">
    <location>
        <begin position="241"/>
        <end position="255"/>
    </location>
</feature>
<feature type="compositionally biased region" description="Pro residues" evidence="1">
    <location>
        <begin position="68"/>
        <end position="78"/>
    </location>
</feature>
<feature type="region of interest" description="Disordered" evidence="1">
    <location>
        <begin position="392"/>
        <end position="412"/>
    </location>
</feature>
<comment type="caution">
    <text evidence="2">The sequence shown here is derived from an EMBL/GenBank/DDBJ whole genome shotgun (WGS) entry which is preliminary data.</text>
</comment>
<organism evidence="2 3">
    <name type="scientific">Psilocybe cyanescens</name>
    <dbReference type="NCBI Taxonomy" id="93625"/>
    <lineage>
        <taxon>Eukaryota</taxon>
        <taxon>Fungi</taxon>
        <taxon>Dikarya</taxon>
        <taxon>Basidiomycota</taxon>
        <taxon>Agaricomycotina</taxon>
        <taxon>Agaricomycetes</taxon>
        <taxon>Agaricomycetidae</taxon>
        <taxon>Agaricales</taxon>
        <taxon>Agaricineae</taxon>
        <taxon>Strophariaceae</taxon>
        <taxon>Psilocybe</taxon>
    </lineage>
</organism>
<dbReference type="Proteomes" id="UP000283269">
    <property type="component" value="Unassembled WGS sequence"/>
</dbReference>
<name>A0A409XGL2_PSICY</name>
<feature type="region of interest" description="Disordered" evidence="1">
    <location>
        <begin position="236"/>
        <end position="255"/>
    </location>
</feature>
<feature type="compositionally biased region" description="Basic and acidic residues" evidence="1">
    <location>
        <begin position="339"/>
        <end position="352"/>
    </location>
</feature>
<feature type="region of interest" description="Disordered" evidence="1">
    <location>
        <begin position="292"/>
        <end position="362"/>
    </location>
</feature>
<dbReference type="EMBL" id="NHYD01001791">
    <property type="protein sequence ID" value="PPQ89896.1"/>
    <property type="molecule type" value="Genomic_DNA"/>
</dbReference>
<reference evidence="2 3" key="1">
    <citation type="journal article" date="2018" name="Evol. Lett.">
        <title>Horizontal gene cluster transfer increased hallucinogenic mushroom diversity.</title>
        <authorList>
            <person name="Reynolds H.T."/>
            <person name="Vijayakumar V."/>
            <person name="Gluck-Thaler E."/>
            <person name="Korotkin H.B."/>
            <person name="Matheny P.B."/>
            <person name="Slot J.C."/>
        </authorList>
    </citation>
    <scope>NUCLEOTIDE SEQUENCE [LARGE SCALE GENOMIC DNA]</scope>
    <source>
        <strain evidence="2 3">2631</strain>
    </source>
</reference>
<evidence type="ECO:0000256" key="1">
    <source>
        <dbReference type="SAM" id="MobiDB-lite"/>
    </source>
</evidence>
<gene>
    <name evidence="2" type="ORF">CVT25_004818</name>
</gene>
<feature type="region of interest" description="Disordered" evidence="1">
    <location>
        <begin position="31"/>
        <end position="78"/>
    </location>
</feature>
<feature type="region of interest" description="Disordered" evidence="1">
    <location>
        <begin position="92"/>
        <end position="121"/>
    </location>
</feature>
<evidence type="ECO:0000313" key="2">
    <source>
        <dbReference type="EMBL" id="PPQ89896.1"/>
    </source>
</evidence>
<proteinExistence type="predicted"/>
<dbReference type="InParanoid" id="A0A409XGL2"/>
<feature type="region of interest" description="Disordered" evidence="1">
    <location>
        <begin position="462"/>
        <end position="496"/>
    </location>
</feature>
<keyword evidence="3" id="KW-1185">Reference proteome</keyword>
<sequence length="541" mass="59534">MTLAHTLRMAEENVDTGYPSHRNSRVIAKATRETAGAPHSRNNGHASPPSRDRRNSISSTHSHSRPISGPPPALPPLAPAILPGVIALQGKMRRKTPTPAKSKSNLDAPVDEDSKSGPAAAAAACRDHPPAAHSKTRAMVHEARRVYERRSALSVQPDLMSPNDIPVPAAAAATVSLPDARAKAQGATRRMTREFIPSPAVHPIRYQTRYQTRIQAVKPYTRITLKYLPYPYPHPYSASHSHSHSHSQKTRTRIRAQARDARIQPPLPTMHAVHFPKPGISIAFSDGEYEAASFSALPPPPSSGGRGSKPRNRARNNQCPVDPTHVIRLTPLTPRTKKPREDYRRKTPDPRRRLPLNNASSWADHDRERDVAMFNMMLGPPHSIRYTVDDTDSAGEQEVHGEERDDDGGSTITTRLTRSQLKHVADFLRLALPDEPEPRAQWTAYPDFAKVSSPVHVLITAPMPAPAPSASNSHHINSDSPKNPNPNSNQQDNVPTCTLSQSAKDMAAVFMTRRYLDPEDLNEALWRLENMASSANGGRGF</sequence>
<evidence type="ECO:0000313" key="3">
    <source>
        <dbReference type="Proteomes" id="UP000283269"/>
    </source>
</evidence>
<accession>A0A409XGL2</accession>